<accession>A0A976R736</accession>
<organism evidence="1">
    <name type="scientific">Sigmofec virus UA08Rod_4043</name>
    <dbReference type="NCBI Taxonomy" id="2929393"/>
    <lineage>
        <taxon>Viruses</taxon>
        <taxon>Monodnaviria</taxon>
        <taxon>Sangervirae</taxon>
        <taxon>Phixviricota</taxon>
        <taxon>Malgrandaviricetes</taxon>
        <taxon>Petitvirales</taxon>
        <taxon>Microviridae</taxon>
    </lineage>
</organism>
<evidence type="ECO:0000313" key="1">
    <source>
        <dbReference type="EMBL" id="UPW41339.1"/>
    </source>
</evidence>
<dbReference type="EMBL" id="OM869578">
    <property type="protein sequence ID" value="UPW41339.1"/>
    <property type="molecule type" value="Genomic_DNA"/>
</dbReference>
<protein>
    <submittedName>
        <fullName evidence="1">Uncharacterized protein</fullName>
    </submittedName>
</protein>
<name>A0A976R736_9VIRU</name>
<sequence length="35" mass="4164">MEKSLKKFFECLLYVVCAIAKVQTKLSNLFKRKKK</sequence>
<proteinExistence type="predicted"/>
<reference evidence="1" key="1">
    <citation type="submission" date="2022-02" db="EMBL/GenBank/DDBJ databases">
        <title>Towards deciphering the DNA virus diversity associated with rodent species in the families Cricetidae and Heteromyidae.</title>
        <authorList>
            <person name="Lund M."/>
            <person name="Larsen B.B."/>
            <person name="Gryseels S."/>
            <person name="Kraberger S."/>
            <person name="Rowsey D.M."/>
            <person name="Steger L."/>
            <person name="Yule K.M."/>
            <person name="Upham N.S."/>
            <person name="Worobey M."/>
            <person name="Van Doorslaer K."/>
            <person name="Varsani A."/>
        </authorList>
    </citation>
    <scope>NUCLEOTIDE SEQUENCE</scope>
    <source>
        <strain evidence="1">UA08Rod_4043</strain>
    </source>
</reference>